<dbReference type="OrthoDB" id="5596422at2759"/>
<evidence type="ECO:0000256" key="1">
    <source>
        <dbReference type="SAM" id="MobiDB-lite"/>
    </source>
</evidence>
<evidence type="ECO:0000313" key="3">
    <source>
        <dbReference type="Proteomes" id="UP000192596"/>
    </source>
</evidence>
<organism evidence="2 3">
    <name type="scientific">Cryoendolithus antarcticus</name>
    <dbReference type="NCBI Taxonomy" id="1507870"/>
    <lineage>
        <taxon>Eukaryota</taxon>
        <taxon>Fungi</taxon>
        <taxon>Dikarya</taxon>
        <taxon>Ascomycota</taxon>
        <taxon>Pezizomycotina</taxon>
        <taxon>Dothideomycetes</taxon>
        <taxon>Dothideomycetidae</taxon>
        <taxon>Cladosporiales</taxon>
        <taxon>Cladosporiaceae</taxon>
        <taxon>Cryoendolithus</taxon>
    </lineage>
</organism>
<proteinExistence type="predicted"/>
<feature type="compositionally biased region" description="Polar residues" evidence="1">
    <location>
        <begin position="193"/>
        <end position="212"/>
    </location>
</feature>
<keyword evidence="3" id="KW-1185">Reference proteome</keyword>
<gene>
    <name evidence="2" type="ORF">B0A48_08226</name>
</gene>
<accession>A0A1V8T4V0</accession>
<dbReference type="AlphaFoldDB" id="A0A1V8T4V0"/>
<dbReference type="InParanoid" id="A0A1V8T4V0"/>
<name>A0A1V8T4V0_9PEZI</name>
<reference evidence="3" key="1">
    <citation type="submission" date="2017-03" db="EMBL/GenBank/DDBJ databases">
        <title>Genomes of endolithic fungi from Antarctica.</title>
        <authorList>
            <person name="Coleine C."/>
            <person name="Masonjones S."/>
            <person name="Stajich J.E."/>
        </authorList>
    </citation>
    <scope>NUCLEOTIDE SEQUENCE [LARGE SCALE GENOMIC DNA]</scope>
    <source>
        <strain evidence="3">CCFEE 5527</strain>
    </source>
</reference>
<comment type="caution">
    <text evidence="2">The sequence shown here is derived from an EMBL/GenBank/DDBJ whole genome shotgun (WGS) entry which is preliminary data.</text>
</comment>
<dbReference type="STRING" id="1507870.A0A1V8T4V0"/>
<dbReference type="Proteomes" id="UP000192596">
    <property type="component" value="Unassembled WGS sequence"/>
</dbReference>
<feature type="region of interest" description="Disordered" evidence="1">
    <location>
        <begin position="193"/>
        <end position="218"/>
    </location>
</feature>
<sequence>MDLLGQKSSKTLHLGESCTLFIKLHIPRVKCIDSVAPGIIDQDALFMELESIVGTLEQEILHVEVRYKHSLLHESNKATIRTVAKLKRPKVDSRWSMLSADSLAGSHASVSQRLARYIAHECQPDQALDLIHYYLDASAMRKSAIADICCELEQQIHLDALSGEIPPTVHEKPSILISDTSLDEDHMVLTSPTVSDHLSNHLSMPSWPSGSELSKRRQAAGSSTSSLLISSGSRTRLAATITPSPNLLIPSRTTTALSAPAADSARAVWRHIRHASLTTLQRLAESAPETLEQLEAGDEVVMKLRRTAVANKRSVGADTLRGWKWEDKREGGVVAPWM</sequence>
<protein>
    <submittedName>
        <fullName evidence="2">Uncharacterized protein</fullName>
    </submittedName>
</protein>
<evidence type="ECO:0000313" key="2">
    <source>
        <dbReference type="EMBL" id="OQO06443.1"/>
    </source>
</evidence>
<dbReference type="EMBL" id="NAJO01000016">
    <property type="protein sequence ID" value="OQO06443.1"/>
    <property type="molecule type" value="Genomic_DNA"/>
</dbReference>